<organism evidence="3 4">
    <name type="scientific">Petrachloros mirabilis ULC683</name>
    <dbReference type="NCBI Taxonomy" id="2781853"/>
    <lineage>
        <taxon>Bacteria</taxon>
        <taxon>Bacillati</taxon>
        <taxon>Cyanobacteriota</taxon>
        <taxon>Cyanophyceae</taxon>
        <taxon>Synechococcales</taxon>
        <taxon>Petrachlorosaceae</taxon>
        <taxon>Petrachloros</taxon>
        <taxon>Petrachloros mirabilis</taxon>
    </lineage>
</organism>
<evidence type="ECO:0000313" key="4">
    <source>
        <dbReference type="Proteomes" id="UP000607397"/>
    </source>
</evidence>
<dbReference type="InterPro" id="IPR036641">
    <property type="entry name" value="HPT_dom_sf"/>
</dbReference>
<feature type="modified residue" description="Phosphohistidine" evidence="1">
    <location>
        <position position="58"/>
    </location>
</feature>
<sequence>MMKAQPIDLIYLEEYSGGDQAFEQEILTLFVADVQHQISEIQTAYQHQDWPTLRQSAHQLKGASGNIGARTLQHLAAEIEASSLPQSTVPTLLAQLEVAYEAVLAQVQALGYGEF</sequence>
<dbReference type="Pfam" id="PF01627">
    <property type="entry name" value="Hpt"/>
    <property type="match status" value="1"/>
</dbReference>
<dbReference type="EMBL" id="WVIC01000005">
    <property type="protein sequence ID" value="NCJ05708.1"/>
    <property type="molecule type" value="Genomic_DNA"/>
</dbReference>
<reference evidence="3" key="1">
    <citation type="submission" date="2019-12" db="EMBL/GenBank/DDBJ databases">
        <title>High-Quality draft genome sequences of three cyanobacteria isolated from the limestone walls of the Old Cathedral of Coimbra.</title>
        <authorList>
            <person name="Tiago I."/>
            <person name="Soares F."/>
            <person name="Portugal A."/>
        </authorList>
    </citation>
    <scope>NUCLEOTIDE SEQUENCE [LARGE SCALE GENOMIC DNA]</scope>
    <source>
        <strain evidence="3">C</strain>
    </source>
</reference>
<evidence type="ECO:0000259" key="2">
    <source>
        <dbReference type="PROSITE" id="PS50894"/>
    </source>
</evidence>
<dbReference type="GO" id="GO:0000160">
    <property type="term" value="P:phosphorelay signal transduction system"/>
    <property type="evidence" value="ECO:0007669"/>
    <property type="project" value="InterPro"/>
</dbReference>
<dbReference type="SUPFAM" id="SSF47226">
    <property type="entry name" value="Histidine-containing phosphotransfer domain, HPT domain"/>
    <property type="match status" value="1"/>
</dbReference>
<dbReference type="CDD" id="cd00088">
    <property type="entry name" value="HPT"/>
    <property type="match status" value="1"/>
</dbReference>
<keyword evidence="1" id="KW-0597">Phosphoprotein</keyword>
<dbReference type="PROSITE" id="PS50894">
    <property type="entry name" value="HPT"/>
    <property type="match status" value="1"/>
</dbReference>
<dbReference type="InterPro" id="IPR008207">
    <property type="entry name" value="Sig_transdc_His_kin_Hpt_dom"/>
</dbReference>
<feature type="domain" description="HPt" evidence="2">
    <location>
        <begin position="19"/>
        <end position="110"/>
    </location>
</feature>
<dbReference type="SMART" id="SM00073">
    <property type="entry name" value="HPT"/>
    <property type="match status" value="1"/>
</dbReference>
<name>A0A8K1ZXI5_9CYAN</name>
<gene>
    <name evidence="3" type="ORF">GS597_04115</name>
</gene>
<dbReference type="AlphaFoldDB" id="A0A8K1ZXI5"/>
<dbReference type="RefSeq" id="WP_161824174.1">
    <property type="nucleotide sequence ID" value="NZ_WVIC01000005.1"/>
</dbReference>
<dbReference type="Proteomes" id="UP000607397">
    <property type="component" value="Unassembled WGS sequence"/>
</dbReference>
<protein>
    <submittedName>
        <fullName evidence="3">Hpt domain-containing protein</fullName>
    </submittedName>
</protein>
<evidence type="ECO:0000313" key="3">
    <source>
        <dbReference type="EMBL" id="NCJ05708.1"/>
    </source>
</evidence>
<proteinExistence type="predicted"/>
<keyword evidence="4" id="KW-1185">Reference proteome</keyword>
<accession>A0A8K1ZXI5</accession>
<dbReference type="Gene3D" id="1.20.120.160">
    <property type="entry name" value="HPT domain"/>
    <property type="match status" value="1"/>
</dbReference>
<evidence type="ECO:0000256" key="1">
    <source>
        <dbReference type="PROSITE-ProRule" id="PRU00110"/>
    </source>
</evidence>
<comment type="caution">
    <text evidence="3">The sequence shown here is derived from an EMBL/GenBank/DDBJ whole genome shotgun (WGS) entry which is preliminary data.</text>
</comment>